<dbReference type="NCBIfam" id="NF000818">
    <property type="entry name" value="PRK00062.1"/>
    <property type="match status" value="1"/>
</dbReference>
<comment type="catalytic activity">
    <reaction evidence="1 8">
        <text>(S)-4-amino-5-oxopentanoate = 5-aminolevulinate</text>
        <dbReference type="Rhea" id="RHEA:14265"/>
        <dbReference type="ChEBI" id="CHEBI:57501"/>
        <dbReference type="ChEBI" id="CHEBI:356416"/>
        <dbReference type="EC" id="5.4.3.8"/>
    </reaction>
</comment>
<dbReference type="HAMAP" id="MF_00375">
    <property type="entry name" value="HemL_aminotrans_3"/>
    <property type="match status" value="1"/>
</dbReference>
<comment type="caution">
    <text evidence="9">The sequence shown here is derived from an EMBL/GenBank/DDBJ whole genome shotgun (WGS) entry which is preliminary data.</text>
</comment>
<feature type="modified residue" description="N6-(pyridoxal phosphate)lysine" evidence="8">
    <location>
        <position position="267"/>
    </location>
</feature>
<dbReference type="Gene3D" id="3.90.1150.10">
    <property type="entry name" value="Aspartate Aminotransferase, domain 1"/>
    <property type="match status" value="1"/>
</dbReference>
<dbReference type="InterPro" id="IPR005814">
    <property type="entry name" value="Aminotrans_3"/>
</dbReference>
<evidence type="ECO:0000256" key="8">
    <source>
        <dbReference type="HAMAP-Rule" id="MF_00375"/>
    </source>
</evidence>
<protein>
    <recommendedName>
        <fullName evidence="8">Glutamate-1-semialdehyde 2,1-aminomutase</fullName>
        <shortName evidence="8">GSA</shortName>
        <ecNumber evidence="8">5.4.3.8</ecNumber>
    </recommendedName>
    <alternativeName>
        <fullName evidence="8">Glutamate-1-semialdehyde aminotransferase</fullName>
        <shortName evidence="8">GSA-AT</shortName>
    </alternativeName>
</protein>
<sequence length="420" mass="46069">MNIQNSEKFYAQAQNFMPGGVNSPVRACRAVGRAPLFIDHAKGSKIYDVDGNEYIDYICSWGPNILGHANERVINAVTETCQRGLTFGACHSGEIELAKLIKKHFPSMEMLRLVNSGTEAVMSAIRAARGYTKRDKIVKFEGCYHGHSDGLLVKSGSGLLTNSIPDSAGVPKGYTDNTLLAKYNNKESVEKLFEEHGDDIACVIVEPCAANMGVVPPQEGFLRFLRDITLKYNSLLIFDEVITGFRLSIGGAQKYYNVKPDLTTLGKIVGGGMPLAVYGGKKEVMQCVAPLGSVYQAGTLSGNPVAVSAGIETLKILEENEAEIYTRLEKISLQLENAMQESGMNVNRVGSIMTVFFTNEKVKDYDTAKTADTARFAEYFRHMQDNGIYTAPSQFEAMFVSFAHTDEDIDKTINAIKSLE</sequence>
<evidence type="ECO:0000256" key="4">
    <source>
        <dbReference type="ARBA" id="ARBA00008981"/>
    </source>
</evidence>
<evidence type="ECO:0000256" key="6">
    <source>
        <dbReference type="ARBA" id="ARBA00023235"/>
    </source>
</evidence>
<dbReference type="CDD" id="cd00610">
    <property type="entry name" value="OAT_like"/>
    <property type="match status" value="1"/>
</dbReference>
<comment type="subcellular location">
    <subcellularLocation>
        <location evidence="8">Cytoplasm</location>
    </subcellularLocation>
</comment>
<accession>A0ABR7HKA6</accession>
<keyword evidence="5 8" id="KW-0663">Pyridoxal phosphate</keyword>
<name>A0ABR7HKA6_9FIRM</name>
<dbReference type="InterPro" id="IPR049704">
    <property type="entry name" value="Aminotrans_3_PPA_site"/>
</dbReference>
<keyword evidence="8" id="KW-0963">Cytoplasm</keyword>
<evidence type="ECO:0000256" key="5">
    <source>
        <dbReference type="ARBA" id="ARBA00022898"/>
    </source>
</evidence>
<keyword evidence="6 8" id="KW-0413">Isomerase</keyword>
<evidence type="ECO:0000256" key="2">
    <source>
        <dbReference type="ARBA" id="ARBA00001933"/>
    </source>
</evidence>
<evidence type="ECO:0000256" key="3">
    <source>
        <dbReference type="ARBA" id="ARBA00004819"/>
    </source>
</evidence>
<keyword evidence="7 8" id="KW-0627">Porphyrin biosynthesis</keyword>
<dbReference type="InterPro" id="IPR015424">
    <property type="entry name" value="PyrdxlP-dep_Trfase"/>
</dbReference>
<reference evidence="9 10" key="1">
    <citation type="submission" date="2020-08" db="EMBL/GenBank/DDBJ databases">
        <title>Genome public.</title>
        <authorList>
            <person name="Liu C."/>
            <person name="Sun Q."/>
        </authorList>
    </citation>
    <scope>NUCLEOTIDE SEQUENCE [LARGE SCALE GENOMIC DNA]</scope>
    <source>
        <strain evidence="9 10">NSJ-71</strain>
    </source>
</reference>
<gene>
    <name evidence="8 9" type="primary">hemL</name>
    <name evidence="9" type="ORF">H8R91_05185</name>
</gene>
<dbReference type="InterPro" id="IPR004639">
    <property type="entry name" value="4pyrrol_synth_GluAld_NH2Trfase"/>
</dbReference>
<dbReference type="Proteomes" id="UP000636755">
    <property type="component" value="Unassembled WGS sequence"/>
</dbReference>
<dbReference type="NCBIfam" id="TIGR00713">
    <property type="entry name" value="hemL"/>
    <property type="match status" value="1"/>
</dbReference>
<dbReference type="GO" id="GO:0042286">
    <property type="term" value="F:glutamate-1-semialdehyde 2,1-aminomutase activity"/>
    <property type="evidence" value="ECO:0007669"/>
    <property type="project" value="UniProtKB-EC"/>
</dbReference>
<comment type="cofactor">
    <cofactor evidence="2 8">
        <name>pyridoxal 5'-phosphate</name>
        <dbReference type="ChEBI" id="CHEBI:597326"/>
    </cofactor>
</comment>
<comment type="similarity">
    <text evidence="4 8">Belongs to the class-III pyridoxal-phosphate-dependent aminotransferase family. HemL subfamily.</text>
</comment>
<dbReference type="PROSITE" id="PS00600">
    <property type="entry name" value="AA_TRANSFER_CLASS_3"/>
    <property type="match status" value="1"/>
</dbReference>
<evidence type="ECO:0000256" key="7">
    <source>
        <dbReference type="ARBA" id="ARBA00023244"/>
    </source>
</evidence>
<proteinExistence type="inferred from homology"/>
<dbReference type="Gene3D" id="3.40.640.10">
    <property type="entry name" value="Type I PLP-dependent aspartate aminotransferase-like (Major domain)"/>
    <property type="match status" value="1"/>
</dbReference>
<evidence type="ECO:0000313" key="10">
    <source>
        <dbReference type="Proteomes" id="UP000636755"/>
    </source>
</evidence>
<evidence type="ECO:0000313" key="9">
    <source>
        <dbReference type="EMBL" id="MBC5727920.1"/>
    </source>
</evidence>
<keyword evidence="10" id="KW-1185">Reference proteome</keyword>
<dbReference type="RefSeq" id="WP_186935155.1">
    <property type="nucleotide sequence ID" value="NZ_JACOPS010000002.1"/>
</dbReference>
<dbReference type="InterPro" id="IPR015421">
    <property type="entry name" value="PyrdxlP-dep_Trfase_major"/>
</dbReference>
<dbReference type="PANTHER" id="PTHR43713:SF3">
    <property type="entry name" value="GLUTAMATE-1-SEMIALDEHYDE 2,1-AMINOMUTASE 1, CHLOROPLASTIC-RELATED"/>
    <property type="match status" value="1"/>
</dbReference>
<comment type="subunit">
    <text evidence="8">Homodimer.</text>
</comment>
<dbReference type="InterPro" id="IPR015422">
    <property type="entry name" value="PyrdxlP-dep_Trfase_small"/>
</dbReference>
<dbReference type="Pfam" id="PF00202">
    <property type="entry name" value="Aminotran_3"/>
    <property type="match status" value="1"/>
</dbReference>
<dbReference type="EC" id="5.4.3.8" evidence="8"/>
<organism evidence="9 10">
    <name type="scientific">Ruminococcus intestinalis</name>
    <dbReference type="NCBI Taxonomy" id="2763066"/>
    <lineage>
        <taxon>Bacteria</taxon>
        <taxon>Bacillati</taxon>
        <taxon>Bacillota</taxon>
        <taxon>Clostridia</taxon>
        <taxon>Eubacteriales</taxon>
        <taxon>Oscillospiraceae</taxon>
        <taxon>Ruminococcus</taxon>
    </lineage>
</organism>
<evidence type="ECO:0000256" key="1">
    <source>
        <dbReference type="ARBA" id="ARBA00001579"/>
    </source>
</evidence>
<dbReference type="EMBL" id="JACOPS010000002">
    <property type="protein sequence ID" value="MBC5727920.1"/>
    <property type="molecule type" value="Genomic_DNA"/>
</dbReference>
<dbReference type="PANTHER" id="PTHR43713">
    <property type="entry name" value="GLUTAMATE-1-SEMIALDEHYDE 2,1-AMINOMUTASE"/>
    <property type="match status" value="1"/>
</dbReference>
<dbReference type="SUPFAM" id="SSF53383">
    <property type="entry name" value="PLP-dependent transferases"/>
    <property type="match status" value="1"/>
</dbReference>
<comment type="pathway">
    <text evidence="3">Porphyrin-containing compound metabolism; protoporphyrin-IX biosynthesis; 5-aminolevulinate from L-glutamyl-tRNA(Glu): step 2/2.</text>
</comment>